<protein>
    <submittedName>
        <fullName evidence="1">Uncharacterized protein</fullName>
    </submittedName>
</protein>
<name>A0A9D4HYB5_DREPO</name>
<dbReference type="AlphaFoldDB" id="A0A9D4HYB5"/>
<proteinExistence type="predicted"/>
<reference evidence="1" key="2">
    <citation type="submission" date="2020-11" db="EMBL/GenBank/DDBJ databases">
        <authorList>
            <person name="McCartney M.A."/>
            <person name="Auch B."/>
            <person name="Kono T."/>
            <person name="Mallez S."/>
            <person name="Becker A."/>
            <person name="Gohl D.M."/>
            <person name="Silverstein K.A.T."/>
            <person name="Koren S."/>
            <person name="Bechman K.B."/>
            <person name="Herman A."/>
            <person name="Abrahante J.E."/>
            <person name="Garbe J."/>
        </authorList>
    </citation>
    <scope>NUCLEOTIDE SEQUENCE</scope>
    <source>
        <strain evidence="1">Duluth1</strain>
        <tissue evidence="1">Whole animal</tissue>
    </source>
</reference>
<gene>
    <name evidence="1" type="ORF">DPMN_043856</name>
</gene>
<evidence type="ECO:0000313" key="2">
    <source>
        <dbReference type="Proteomes" id="UP000828390"/>
    </source>
</evidence>
<comment type="caution">
    <text evidence="1">The sequence shown here is derived from an EMBL/GenBank/DDBJ whole genome shotgun (WGS) entry which is preliminary data.</text>
</comment>
<dbReference type="EMBL" id="JAIWYP010000011">
    <property type="protein sequence ID" value="KAH3737273.1"/>
    <property type="molecule type" value="Genomic_DNA"/>
</dbReference>
<dbReference type="Proteomes" id="UP000828390">
    <property type="component" value="Unassembled WGS sequence"/>
</dbReference>
<organism evidence="1 2">
    <name type="scientific">Dreissena polymorpha</name>
    <name type="common">Zebra mussel</name>
    <name type="synonym">Mytilus polymorpha</name>
    <dbReference type="NCBI Taxonomy" id="45954"/>
    <lineage>
        <taxon>Eukaryota</taxon>
        <taxon>Metazoa</taxon>
        <taxon>Spiralia</taxon>
        <taxon>Lophotrochozoa</taxon>
        <taxon>Mollusca</taxon>
        <taxon>Bivalvia</taxon>
        <taxon>Autobranchia</taxon>
        <taxon>Heteroconchia</taxon>
        <taxon>Euheterodonta</taxon>
        <taxon>Imparidentia</taxon>
        <taxon>Neoheterodontei</taxon>
        <taxon>Myida</taxon>
        <taxon>Dreissenoidea</taxon>
        <taxon>Dreissenidae</taxon>
        <taxon>Dreissena</taxon>
    </lineage>
</organism>
<accession>A0A9D4HYB5</accession>
<evidence type="ECO:0000313" key="1">
    <source>
        <dbReference type="EMBL" id="KAH3737273.1"/>
    </source>
</evidence>
<sequence length="300" mass="33105">MKGVVRCSKNIGHLEVIIENTHDSEATMNGVTLYLQHKNIQPLFIRGTIAPLISSGDRVSNERLLKQIPEKFATLGGFALQFPKTTSNPNFNTAATSLPSSPASQHTRGKLVALISRHVATAIGCECVNAYNDTETFELGKINNIHDNPLVDIIPFDIKEDCINKCDRRFKTEIGIQMYGQVSPEERIREGDQVYIWGAATSLGLGTIDSVNLETPNGLLITIHDRNEGESFCKEGDSGAMVCATDRRERTLYAIAMIQGKLHRSSGRAIYVAVSLNEGFKILETHYLSKFSLCNDQPHA</sequence>
<reference evidence="1" key="1">
    <citation type="journal article" date="2019" name="bioRxiv">
        <title>The Genome of the Zebra Mussel, Dreissena polymorpha: A Resource for Invasive Species Research.</title>
        <authorList>
            <person name="McCartney M.A."/>
            <person name="Auch B."/>
            <person name="Kono T."/>
            <person name="Mallez S."/>
            <person name="Zhang Y."/>
            <person name="Obille A."/>
            <person name="Becker A."/>
            <person name="Abrahante J.E."/>
            <person name="Garbe J."/>
            <person name="Badalamenti J.P."/>
            <person name="Herman A."/>
            <person name="Mangelson H."/>
            <person name="Liachko I."/>
            <person name="Sullivan S."/>
            <person name="Sone E.D."/>
            <person name="Koren S."/>
            <person name="Silverstein K.A.T."/>
            <person name="Beckman K.B."/>
            <person name="Gohl D.M."/>
        </authorList>
    </citation>
    <scope>NUCLEOTIDE SEQUENCE</scope>
    <source>
        <strain evidence="1">Duluth1</strain>
        <tissue evidence="1">Whole animal</tissue>
    </source>
</reference>
<keyword evidence="2" id="KW-1185">Reference proteome</keyword>